<protein>
    <recommendedName>
        <fullName evidence="10">Protein kinase domain-containing protein</fullName>
    </recommendedName>
</protein>
<dbReference type="EMBL" id="JAMYWD010000001">
    <property type="protein sequence ID" value="KAJ4980738.1"/>
    <property type="molecule type" value="Genomic_DNA"/>
</dbReference>
<dbReference type="GO" id="GO:0005524">
    <property type="term" value="F:ATP binding"/>
    <property type="evidence" value="ECO:0007669"/>
    <property type="project" value="UniProtKB-KW"/>
</dbReference>
<keyword evidence="9" id="KW-0812">Transmembrane</keyword>
<dbReference type="InterPro" id="IPR008271">
    <property type="entry name" value="Ser/Thr_kinase_AS"/>
</dbReference>
<dbReference type="SMART" id="SM00220">
    <property type="entry name" value="S_TKc"/>
    <property type="match status" value="1"/>
</dbReference>
<name>A0A9Q0L1F3_9MAGN</name>
<keyword evidence="4" id="KW-0547">Nucleotide-binding</keyword>
<dbReference type="InterPro" id="IPR011009">
    <property type="entry name" value="Kinase-like_dom_sf"/>
</dbReference>
<evidence type="ECO:0000256" key="3">
    <source>
        <dbReference type="ARBA" id="ARBA00022729"/>
    </source>
</evidence>
<keyword evidence="9" id="KW-1133">Transmembrane helix</keyword>
<evidence type="ECO:0000256" key="6">
    <source>
        <dbReference type="ARBA" id="ARBA00022840"/>
    </source>
</evidence>
<feature type="transmembrane region" description="Helical" evidence="9">
    <location>
        <begin position="81"/>
        <end position="106"/>
    </location>
</feature>
<keyword evidence="12" id="KW-1185">Reference proteome</keyword>
<dbReference type="GO" id="GO:0004674">
    <property type="term" value="F:protein serine/threonine kinase activity"/>
    <property type="evidence" value="ECO:0007669"/>
    <property type="project" value="UniProtKB-KW"/>
</dbReference>
<dbReference type="PANTHER" id="PTHR27002">
    <property type="entry name" value="RECEPTOR-LIKE SERINE/THREONINE-PROTEIN KINASE SD1-8"/>
    <property type="match status" value="1"/>
</dbReference>
<dbReference type="SUPFAM" id="SSF56112">
    <property type="entry name" value="Protein kinase-like (PK-like)"/>
    <property type="match status" value="1"/>
</dbReference>
<evidence type="ECO:0000313" key="12">
    <source>
        <dbReference type="Proteomes" id="UP001141806"/>
    </source>
</evidence>
<reference evidence="11" key="1">
    <citation type="journal article" date="2023" name="Plant J.">
        <title>The genome of the king protea, Protea cynaroides.</title>
        <authorList>
            <person name="Chang J."/>
            <person name="Duong T.A."/>
            <person name="Schoeman C."/>
            <person name="Ma X."/>
            <person name="Roodt D."/>
            <person name="Barker N."/>
            <person name="Li Z."/>
            <person name="Van de Peer Y."/>
            <person name="Mizrachi E."/>
        </authorList>
    </citation>
    <scope>NUCLEOTIDE SEQUENCE</scope>
    <source>
        <tissue evidence="11">Young leaves</tissue>
    </source>
</reference>
<dbReference type="InterPro" id="IPR000719">
    <property type="entry name" value="Prot_kinase_dom"/>
</dbReference>
<comment type="caution">
    <text evidence="11">The sequence shown here is derived from an EMBL/GenBank/DDBJ whole genome shotgun (WGS) entry which is preliminary data.</text>
</comment>
<keyword evidence="3" id="KW-0732">Signal</keyword>
<keyword evidence="8" id="KW-0325">Glycoprotein</keyword>
<dbReference type="GO" id="GO:0005886">
    <property type="term" value="C:plasma membrane"/>
    <property type="evidence" value="ECO:0007669"/>
    <property type="project" value="TreeGrafter"/>
</dbReference>
<gene>
    <name evidence="11" type="ORF">NE237_031575</name>
</gene>
<keyword evidence="9" id="KW-0472">Membrane</keyword>
<evidence type="ECO:0000256" key="5">
    <source>
        <dbReference type="ARBA" id="ARBA00022777"/>
    </source>
</evidence>
<dbReference type="FunFam" id="1.10.510.10:FF:000060">
    <property type="entry name" value="G-type lectin S-receptor-like serine/threonine-protein kinase"/>
    <property type="match status" value="1"/>
</dbReference>
<evidence type="ECO:0000313" key="11">
    <source>
        <dbReference type="EMBL" id="KAJ4980738.1"/>
    </source>
</evidence>
<dbReference type="Pfam" id="PF07714">
    <property type="entry name" value="PK_Tyr_Ser-Thr"/>
    <property type="match status" value="1"/>
</dbReference>
<organism evidence="11 12">
    <name type="scientific">Protea cynaroides</name>
    <dbReference type="NCBI Taxonomy" id="273540"/>
    <lineage>
        <taxon>Eukaryota</taxon>
        <taxon>Viridiplantae</taxon>
        <taxon>Streptophyta</taxon>
        <taxon>Embryophyta</taxon>
        <taxon>Tracheophyta</taxon>
        <taxon>Spermatophyta</taxon>
        <taxon>Magnoliopsida</taxon>
        <taxon>Proteales</taxon>
        <taxon>Proteaceae</taxon>
        <taxon>Protea</taxon>
    </lineage>
</organism>
<dbReference type="PANTHER" id="PTHR27002:SF1040">
    <property type="entry name" value="OS07G0538400 PROTEIN"/>
    <property type="match status" value="1"/>
</dbReference>
<dbReference type="PROSITE" id="PS00108">
    <property type="entry name" value="PROTEIN_KINASE_ST"/>
    <property type="match status" value="1"/>
</dbReference>
<dbReference type="Proteomes" id="UP001141806">
    <property type="component" value="Unassembled WGS sequence"/>
</dbReference>
<keyword evidence="1" id="KW-0723">Serine/threonine-protein kinase</keyword>
<dbReference type="Gene3D" id="1.10.510.10">
    <property type="entry name" value="Transferase(Phosphotransferase) domain 1"/>
    <property type="match status" value="1"/>
</dbReference>
<feature type="domain" description="Protein kinase" evidence="10">
    <location>
        <begin position="150"/>
        <end position="425"/>
    </location>
</feature>
<dbReference type="InterPro" id="IPR001245">
    <property type="entry name" value="Ser-Thr/Tyr_kinase_cat_dom"/>
</dbReference>
<keyword evidence="2" id="KW-0808">Transferase</keyword>
<evidence type="ECO:0000259" key="10">
    <source>
        <dbReference type="PROSITE" id="PS50011"/>
    </source>
</evidence>
<evidence type="ECO:0000256" key="1">
    <source>
        <dbReference type="ARBA" id="ARBA00022527"/>
    </source>
</evidence>
<dbReference type="AlphaFoldDB" id="A0A9Q0L1F3"/>
<evidence type="ECO:0000256" key="7">
    <source>
        <dbReference type="ARBA" id="ARBA00023157"/>
    </source>
</evidence>
<evidence type="ECO:0000256" key="9">
    <source>
        <dbReference type="SAM" id="Phobius"/>
    </source>
</evidence>
<proteinExistence type="predicted"/>
<accession>A0A9Q0L1F3</accession>
<sequence>MSLLITPLAAYSKHNCRHPKLLEWVVGRKCGYCSCNLRYDSYPFFDFLSLPPPSPTLAANNCHRTTTTDTIHGKGNGKFKLFVYSIITSAIVTSAIVVMIVAIAVWTGCYCYACGRNSVRRSIVEDSCMQSDVNWESLDFWTLHDATEGFSDSNKIGHGGCATVYKGNLNGVEIAVKRLSMSNRSQEMKTEMLVLNQCQHRNIVRLLGFDLEEQETLLVYEYLPNLSLDKYLFDPERSRLLNWERRHIIIVGIAQGLLYLHQDCQPMIIHRDLKASNVLLDKDMNPKISDFGLAKLLFGDQTHDQTQRSAGTYGYMAPEYASEGFFSIKSDVYAFGVLVLEIVTGQQILKFIDRIHNDNLLSFVWRHWTNRMTTELLDTTVRQSCTTNEVSRCIQLGLLCVQKTPIDRPTMSTVVKMLTTNSSLLVPSPPATIESQAYMQNDVASTSSELQPR</sequence>
<evidence type="ECO:0000256" key="4">
    <source>
        <dbReference type="ARBA" id="ARBA00022741"/>
    </source>
</evidence>
<dbReference type="Gene3D" id="3.30.200.20">
    <property type="entry name" value="Phosphorylase Kinase, domain 1"/>
    <property type="match status" value="1"/>
</dbReference>
<evidence type="ECO:0000256" key="8">
    <source>
        <dbReference type="ARBA" id="ARBA00023180"/>
    </source>
</evidence>
<keyword evidence="5" id="KW-0418">Kinase</keyword>
<evidence type="ECO:0000256" key="2">
    <source>
        <dbReference type="ARBA" id="ARBA00022679"/>
    </source>
</evidence>
<keyword evidence="6" id="KW-0067">ATP-binding</keyword>
<keyword evidence="7" id="KW-1015">Disulfide bond</keyword>
<dbReference type="OrthoDB" id="5857966at2759"/>
<dbReference type="PROSITE" id="PS50011">
    <property type="entry name" value="PROTEIN_KINASE_DOM"/>
    <property type="match status" value="1"/>
</dbReference>